<proteinExistence type="predicted"/>
<reference evidence="5" key="1">
    <citation type="journal article" date="2019" name="Int. J. Syst. Evol. Microbiol.">
        <title>The Global Catalogue of Microorganisms (GCM) 10K type strain sequencing project: providing services to taxonomists for standard genome sequencing and annotation.</title>
        <authorList>
            <consortium name="The Broad Institute Genomics Platform"/>
            <consortium name="The Broad Institute Genome Sequencing Center for Infectious Disease"/>
            <person name="Wu L."/>
            <person name="Ma J."/>
        </authorList>
    </citation>
    <scope>NUCLEOTIDE SEQUENCE [LARGE SCALE GENOMIC DNA]</scope>
    <source>
        <strain evidence="5">JCM 14162</strain>
    </source>
</reference>
<dbReference type="Pfam" id="PF23844">
    <property type="entry name" value="NCTSP_N"/>
    <property type="match status" value="1"/>
</dbReference>
<organism evidence="4 5">
    <name type="scientific">Parasphingorhabdus litoris</name>
    <dbReference type="NCBI Taxonomy" id="394733"/>
    <lineage>
        <taxon>Bacteria</taxon>
        <taxon>Pseudomonadati</taxon>
        <taxon>Pseudomonadota</taxon>
        <taxon>Alphaproteobacteria</taxon>
        <taxon>Sphingomonadales</taxon>
        <taxon>Sphingomonadaceae</taxon>
        <taxon>Parasphingorhabdus</taxon>
    </lineage>
</organism>
<evidence type="ECO:0000259" key="3">
    <source>
        <dbReference type="Pfam" id="PF23845"/>
    </source>
</evidence>
<comment type="caution">
    <text evidence="4">The sequence shown here is derived from an EMBL/GenBank/DDBJ whole genome shotgun (WGS) entry which is preliminary data.</text>
</comment>
<dbReference type="RefSeq" id="WP_229954436.1">
    <property type="nucleotide sequence ID" value="NZ_BAAAEM010000005.1"/>
</dbReference>
<dbReference type="InterPro" id="IPR057122">
    <property type="entry name" value="TIM-barrel_NCTSP"/>
</dbReference>
<accession>A0ABN1B1J8</accession>
<evidence type="ECO:0000313" key="5">
    <source>
        <dbReference type="Proteomes" id="UP001500713"/>
    </source>
</evidence>
<evidence type="ECO:0000259" key="2">
    <source>
        <dbReference type="Pfam" id="PF23844"/>
    </source>
</evidence>
<keyword evidence="5" id="KW-1185">Reference proteome</keyword>
<dbReference type="InterPro" id="IPR011740">
    <property type="entry name" value="DUF2460"/>
</dbReference>
<dbReference type="InterPro" id="IPR057102">
    <property type="entry name" value="NCTSP_N"/>
</dbReference>
<evidence type="ECO:0008006" key="6">
    <source>
        <dbReference type="Google" id="ProtNLM"/>
    </source>
</evidence>
<dbReference type="NCBIfam" id="TIGR02217">
    <property type="entry name" value="chp_TIGR02217"/>
    <property type="match status" value="1"/>
</dbReference>
<dbReference type="Pfam" id="PF23845">
    <property type="entry name" value="TIM-barrel_NCTSP"/>
    <property type="match status" value="1"/>
</dbReference>
<feature type="domain" description="Non-contractile tail sheath N-terminal" evidence="2">
    <location>
        <begin position="17"/>
        <end position="206"/>
    </location>
</feature>
<gene>
    <name evidence="4" type="ORF">GCM10009096_34180</name>
</gene>
<dbReference type="Proteomes" id="UP001500713">
    <property type="component" value="Unassembled WGS sequence"/>
</dbReference>
<protein>
    <recommendedName>
        <fullName evidence="6">TIGR02217 family protein</fullName>
    </recommendedName>
</protein>
<feature type="domain" description="Non-contractile tail sheath TIM barrel" evidence="3">
    <location>
        <begin position="211"/>
        <end position="564"/>
    </location>
</feature>
<evidence type="ECO:0000313" key="4">
    <source>
        <dbReference type="EMBL" id="GAA0488415.1"/>
    </source>
</evidence>
<sequence length="785" mass="86931">MGFWLANKRTSQQTNFIQRFDPRFWTVNFPRPMMASVVTTAPDALRVDAVFYNSDDLAGLIWDSEDTLDHPLLAYETSRDYARLSLQFHWRSSGIMPLDQVNGPTLTIEGRDAAGNPKSWFVRLWNYASGTPTDATINLEFSSLDGGFLLPGEADPVHPQDIDRMFISIIPPDYDGAGTRYDTPQIGWVEMSKINADGGGAILEIGDILVPENGLSMATGYDDSFNQTPERLLRSIRALGYRGAINHYVGMSHYFRLETNGAGLYVSLSVPRPGEEFAAINQPCTAWHRDFVTRAEAMDFTVIFSLSYELFDAHCWNNWKQRAENGQPALTGWVPPSTLLSPARRPAMRYLQAVARAFTAIARDAGAAIQFQVGEPWWWIMPEDGRICLYDAAAKAAFGDALVSISDIRGPKTAAQKAMLDMAGAMLAQSTADLVAAVKNEALGAPVETFLLAYLPTILDEAAPEAKRANLPVGWASPAFDILQLEDYDWVIAGDQSATQRGIDLATERLSYPMDRQQYFSGFVLQAEDSFIWANMVDAVAAARARGTPDIFIWALPQVARDGFTYFQEQEDDMNAFDDVQFPIAIGSGATVSPRFSTDIVTTLSGHEKRNSDWADARLEFDAGPGVRSEEELRTLIAFFRGRRGAAKTFRFTDPYDHSSRDMVDPPTPTDQFIGIGDGNQSRFQLVKNYGEAGDETETQQRLITRPVPSSIRVSVNSTLVSNWSLGPLGQVVFDNPPPVDAEIKAGFLFDVPVRFADDQLNVSVHSFLAGEIPEVRLIEVRETP</sequence>
<evidence type="ECO:0000259" key="1">
    <source>
        <dbReference type="Pfam" id="PF09343"/>
    </source>
</evidence>
<dbReference type="EMBL" id="BAAAEM010000005">
    <property type="protein sequence ID" value="GAA0488415.1"/>
    <property type="molecule type" value="Genomic_DNA"/>
</dbReference>
<name>A0ABN1B1J8_9SPHN</name>
<feature type="domain" description="DUF2460" evidence="1">
    <location>
        <begin position="578"/>
        <end position="782"/>
    </location>
</feature>
<dbReference type="Pfam" id="PF09343">
    <property type="entry name" value="DUF2460"/>
    <property type="match status" value="1"/>
</dbReference>